<feature type="transmembrane region" description="Helical" evidence="2">
    <location>
        <begin position="168"/>
        <end position="184"/>
    </location>
</feature>
<name>A0ABN0WYV4_9ACTN</name>
<evidence type="ECO:0000313" key="3">
    <source>
        <dbReference type="EMBL" id="GAA0350568.1"/>
    </source>
</evidence>
<keyword evidence="2" id="KW-1133">Transmembrane helix</keyword>
<accession>A0ABN0WYV4</accession>
<gene>
    <name evidence="3" type="ORF">GCM10010151_45350</name>
</gene>
<evidence type="ECO:0008006" key="5">
    <source>
        <dbReference type="Google" id="ProtNLM"/>
    </source>
</evidence>
<dbReference type="InterPro" id="IPR022062">
    <property type="entry name" value="DUF3618"/>
</dbReference>
<dbReference type="EMBL" id="BAAABM010000041">
    <property type="protein sequence ID" value="GAA0350568.1"/>
    <property type="molecule type" value="Genomic_DNA"/>
</dbReference>
<evidence type="ECO:0000256" key="1">
    <source>
        <dbReference type="SAM" id="MobiDB-lite"/>
    </source>
</evidence>
<dbReference type="Proteomes" id="UP001501822">
    <property type="component" value="Unassembled WGS sequence"/>
</dbReference>
<dbReference type="Gene3D" id="1.20.120.20">
    <property type="entry name" value="Apolipoprotein"/>
    <property type="match status" value="1"/>
</dbReference>
<keyword evidence="4" id="KW-1185">Reference proteome</keyword>
<dbReference type="Pfam" id="PF12277">
    <property type="entry name" value="DUF3618"/>
    <property type="match status" value="1"/>
</dbReference>
<keyword evidence="2" id="KW-0812">Transmembrane</keyword>
<organism evidence="3 4">
    <name type="scientific">Actinoallomurus spadix</name>
    <dbReference type="NCBI Taxonomy" id="79912"/>
    <lineage>
        <taxon>Bacteria</taxon>
        <taxon>Bacillati</taxon>
        <taxon>Actinomycetota</taxon>
        <taxon>Actinomycetes</taxon>
        <taxon>Streptosporangiales</taxon>
        <taxon>Thermomonosporaceae</taxon>
        <taxon>Actinoallomurus</taxon>
    </lineage>
</organism>
<sequence length="191" mass="20683">MSDSPTADGAEENAKQNKAQAGDQEELKAEIEQTREELGETVEALAAKANVPARVRGKATQFRDQATDTLGTLTQTVREKAPQLREQATGTFGTLTQTVREKAPQLREQATGTIGTLTQTVREKAPQVREQVAGPVAKVGQAVPEPARRTVARTGRQATRAASERPEVLYAAAAVCVAAGVWLWRRGRKRR</sequence>
<comment type="caution">
    <text evidence="3">The sequence shown here is derived from an EMBL/GenBank/DDBJ whole genome shotgun (WGS) entry which is preliminary data.</text>
</comment>
<protein>
    <recommendedName>
        <fullName evidence="5">DUF3618 domain-containing protein</fullName>
    </recommendedName>
</protein>
<proteinExistence type="predicted"/>
<evidence type="ECO:0000256" key="2">
    <source>
        <dbReference type="SAM" id="Phobius"/>
    </source>
</evidence>
<dbReference type="RefSeq" id="WP_252807788.1">
    <property type="nucleotide sequence ID" value="NZ_BAAABM010000041.1"/>
</dbReference>
<evidence type="ECO:0000313" key="4">
    <source>
        <dbReference type="Proteomes" id="UP001501822"/>
    </source>
</evidence>
<feature type="region of interest" description="Disordered" evidence="1">
    <location>
        <begin position="1"/>
        <end position="35"/>
    </location>
</feature>
<feature type="compositionally biased region" description="Basic and acidic residues" evidence="1">
    <location>
        <begin position="25"/>
        <end position="35"/>
    </location>
</feature>
<reference evidence="3 4" key="1">
    <citation type="journal article" date="2019" name="Int. J. Syst. Evol. Microbiol.">
        <title>The Global Catalogue of Microorganisms (GCM) 10K type strain sequencing project: providing services to taxonomists for standard genome sequencing and annotation.</title>
        <authorList>
            <consortium name="The Broad Institute Genomics Platform"/>
            <consortium name="The Broad Institute Genome Sequencing Center for Infectious Disease"/>
            <person name="Wu L."/>
            <person name="Ma J."/>
        </authorList>
    </citation>
    <scope>NUCLEOTIDE SEQUENCE [LARGE SCALE GENOMIC DNA]</scope>
    <source>
        <strain evidence="3 4">JCM 3146</strain>
    </source>
</reference>
<keyword evidence="2" id="KW-0472">Membrane</keyword>
<dbReference type="SUPFAM" id="SSF58113">
    <property type="entry name" value="Apolipoprotein A-I"/>
    <property type="match status" value="1"/>
</dbReference>